<sequence length="175" mass="19659">MGKISKEMLTKIKGHFSAKYGIEMDDWSAMVMTEISQRFQFLTHSVDKSVTQIDEAAKNIKGEVTQITFKNKQEAFGLGVGFSAPIAGACSFIAALIFWYQTSTEEYRQLKRIAQAYGNVHSYKILMQEGEIVKREGQYCLTLTLADKGAGDILIGKEYVFDGRTKRILIPLGRN</sequence>
<protein>
    <submittedName>
        <fullName evidence="2">Uncharacterized protein</fullName>
    </submittedName>
</protein>
<organism evidence="2 3">
    <name type="scientific">Dyadobacter linearis</name>
    <dbReference type="NCBI Taxonomy" id="2823330"/>
    <lineage>
        <taxon>Bacteria</taxon>
        <taxon>Pseudomonadati</taxon>
        <taxon>Bacteroidota</taxon>
        <taxon>Cytophagia</taxon>
        <taxon>Cytophagales</taxon>
        <taxon>Spirosomataceae</taxon>
        <taxon>Dyadobacter</taxon>
    </lineage>
</organism>
<reference evidence="2 3" key="1">
    <citation type="submission" date="2021-04" db="EMBL/GenBank/DDBJ databases">
        <authorList>
            <person name="Rodrigo-Torres L."/>
            <person name="Arahal R. D."/>
            <person name="Lucena T."/>
        </authorList>
    </citation>
    <scope>NUCLEOTIDE SEQUENCE [LARGE SCALE GENOMIC DNA]</scope>
    <source>
        <strain evidence="2 3">CECT 9623</strain>
    </source>
</reference>
<keyword evidence="3" id="KW-1185">Reference proteome</keyword>
<name>A0ABN7RI67_9BACT</name>
<dbReference type="EMBL" id="CAJRAU010000011">
    <property type="protein sequence ID" value="CAG5074540.1"/>
    <property type="molecule type" value="Genomic_DNA"/>
</dbReference>
<keyword evidence="1" id="KW-0812">Transmembrane</keyword>
<accession>A0ABN7RI67</accession>
<feature type="transmembrane region" description="Helical" evidence="1">
    <location>
        <begin position="75"/>
        <end position="100"/>
    </location>
</feature>
<dbReference type="RefSeq" id="WP_215236458.1">
    <property type="nucleotide sequence ID" value="NZ_CAJRAU010000011.1"/>
</dbReference>
<dbReference type="Proteomes" id="UP000679725">
    <property type="component" value="Unassembled WGS sequence"/>
</dbReference>
<keyword evidence="1" id="KW-1133">Transmembrane helix</keyword>
<evidence type="ECO:0000256" key="1">
    <source>
        <dbReference type="SAM" id="Phobius"/>
    </source>
</evidence>
<evidence type="ECO:0000313" key="2">
    <source>
        <dbReference type="EMBL" id="CAG5074540.1"/>
    </source>
</evidence>
<evidence type="ECO:0000313" key="3">
    <source>
        <dbReference type="Proteomes" id="UP000679725"/>
    </source>
</evidence>
<proteinExistence type="predicted"/>
<keyword evidence="1" id="KW-0472">Membrane</keyword>
<gene>
    <name evidence="2" type="ORF">DYBT9623_05227</name>
</gene>
<comment type="caution">
    <text evidence="2">The sequence shown here is derived from an EMBL/GenBank/DDBJ whole genome shotgun (WGS) entry which is preliminary data.</text>
</comment>